<dbReference type="InterPro" id="IPR050556">
    <property type="entry name" value="Type_II_TA_system_RNase"/>
</dbReference>
<evidence type="ECO:0000256" key="1">
    <source>
        <dbReference type="ARBA" id="ARBA00001946"/>
    </source>
</evidence>
<keyword evidence="8" id="KW-0800">Toxin</keyword>
<comment type="cofactor">
    <cofactor evidence="1 8">
        <name>Mg(2+)</name>
        <dbReference type="ChEBI" id="CHEBI:18420"/>
    </cofactor>
</comment>
<dbReference type="PATRIC" id="fig|1758689.4.peg.2078"/>
<proteinExistence type="inferred from homology"/>
<evidence type="ECO:0000256" key="5">
    <source>
        <dbReference type="ARBA" id="ARBA00022801"/>
    </source>
</evidence>
<dbReference type="RefSeq" id="WP_066639610.1">
    <property type="nucleotide sequence ID" value="NZ_CP014989.1"/>
</dbReference>
<dbReference type="KEGG" id="serj:SGUI_1996"/>
<dbReference type="OrthoDB" id="32625at2"/>
<gene>
    <name evidence="8" type="primary">vapC</name>
    <name evidence="10" type="ORF">SGUI_1996</name>
</gene>
<dbReference type="PANTHER" id="PTHR33653:SF1">
    <property type="entry name" value="RIBONUCLEASE VAPC2"/>
    <property type="match status" value="1"/>
</dbReference>
<evidence type="ECO:0000256" key="6">
    <source>
        <dbReference type="ARBA" id="ARBA00022842"/>
    </source>
</evidence>
<comment type="function">
    <text evidence="8">Toxic component of a toxin-antitoxin (TA) system. An RNase.</text>
</comment>
<evidence type="ECO:0000313" key="10">
    <source>
        <dbReference type="EMBL" id="ANS79392.1"/>
    </source>
</evidence>
<dbReference type="InterPro" id="IPR002716">
    <property type="entry name" value="PIN_dom"/>
</dbReference>
<keyword evidence="3 8" id="KW-0540">Nuclease</keyword>
<keyword evidence="2 8" id="KW-1277">Toxin-antitoxin system</keyword>
<dbReference type="GO" id="GO:0016787">
    <property type="term" value="F:hydrolase activity"/>
    <property type="evidence" value="ECO:0007669"/>
    <property type="project" value="UniProtKB-KW"/>
</dbReference>
<dbReference type="AlphaFoldDB" id="A0A1B1ND82"/>
<dbReference type="Proteomes" id="UP000092482">
    <property type="component" value="Chromosome"/>
</dbReference>
<dbReference type="GO" id="GO:0004540">
    <property type="term" value="F:RNA nuclease activity"/>
    <property type="evidence" value="ECO:0007669"/>
    <property type="project" value="InterPro"/>
</dbReference>
<evidence type="ECO:0000256" key="2">
    <source>
        <dbReference type="ARBA" id="ARBA00022649"/>
    </source>
</evidence>
<keyword evidence="4 8" id="KW-0479">Metal-binding</keyword>
<accession>A0A1B1ND82</accession>
<dbReference type="Gene3D" id="3.40.50.1010">
    <property type="entry name" value="5'-nuclease"/>
    <property type="match status" value="1"/>
</dbReference>
<dbReference type="SUPFAM" id="SSF88723">
    <property type="entry name" value="PIN domain-like"/>
    <property type="match status" value="1"/>
</dbReference>
<evidence type="ECO:0000256" key="7">
    <source>
        <dbReference type="ARBA" id="ARBA00038093"/>
    </source>
</evidence>
<dbReference type="InterPro" id="IPR029060">
    <property type="entry name" value="PIN-like_dom_sf"/>
</dbReference>
<protein>
    <recommendedName>
        <fullName evidence="8">Ribonuclease VapC</fullName>
        <shortName evidence="8">RNase VapC</shortName>
        <ecNumber evidence="8">3.1.-.-</ecNumber>
    </recommendedName>
    <alternativeName>
        <fullName evidence="8">Toxin VapC</fullName>
    </alternativeName>
</protein>
<keyword evidence="11" id="KW-1185">Reference proteome</keyword>
<dbReference type="Pfam" id="PF01850">
    <property type="entry name" value="PIN"/>
    <property type="match status" value="1"/>
</dbReference>
<sequence>MIVDTSAIVAILRDEPERPAILAALAGAPAARMSTGTRLELAIVIRRLEDPVVERRVEDLLEALRITVEPFTVAQGAVAQRAFADFGRGSGHPARLNFGDCFAYALARESGEPLLFKGDDFTHTDLTPAL</sequence>
<keyword evidence="5 8" id="KW-0378">Hydrolase</keyword>
<feature type="binding site" evidence="8">
    <location>
        <position position="4"/>
    </location>
    <ligand>
        <name>Mg(2+)</name>
        <dbReference type="ChEBI" id="CHEBI:18420"/>
    </ligand>
</feature>
<dbReference type="HAMAP" id="MF_00265">
    <property type="entry name" value="VapC_Nob1"/>
    <property type="match status" value="1"/>
</dbReference>
<dbReference type="CDD" id="cd09871">
    <property type="entry name" value="PIN_MtVapC28-VapC30-like"/>
    <property type="match status" value="1"/>
</dbReference>
<evidence type="ECO:0000256" key="3">
    <source>
        <dbReference type="ARBA" id="ARBA00022722"/>
    </source>
</evidence>
<name>A0A1B1ND82_9MICO</name>
<dbReference type="STRING" id="1758689.SGUI_1996"/>
<evidence type="ECO:0000256" key="4">
    <source>
        <dbReference type="ARBA" id="ARBA00022723"/>
    </source>
</evidence>
<keyword evidence="6 8" id="KW-0460">Magnesium</keyword>
<dbReference type="InterPro" id="IPR022907">
    <property type="entry name" value="VapC_family"/>
</dbReference>
<feature type="binding site" evidence="8">
    <location>
        <position position="100"/>
    </location>
    <ligand>
        <name>Mg(2+)</name>
        <dbReference type="ChEBI" id="CHEBI:18420"/>
    </ligand>
</feature>
<dbReference type="PANTHER" id="PTHR33653">
    <property type="entry name" value="RIBONUCLEASE VAPC2"/>
    <property type="match status" value="1"/>
</dbReference>
<dbReference type="GO" id="GO:0090729">
    <property type="term" value="F:toxin activity"/>
    <property type="evidence" value="ECO:0007669"/>
    <property type="project" value="UniProtKB-KW"/>
</dbReference>
<evidence type="ECO:0000259" key="9">
    <source>
        <dbReference type="Pfam" id="PF01850"/>
    </source>
</evidence>
<dbReference type="GO" id="GO:0000287">
    <property type="term" value="F:magnesium ion binding"/>
    <property type="evidence" value="ECO:0007669"/>
    <property type="project" value="UniProtKB-UniRule"/>
</dbReference>
<evidence type="ECO:0000313" key="11">
    <source>
        <dbReference type="Proteomes" id="UP000092482"/>
    </source>
</evidence>
<dbReference type="EMBL" id="CP014989">
    <property type="protein sequence ID" value="ANS79392.1"/>
    <property type="molecule type" value="Genomic_DNA"/>
</dbReference>
<feature type="domain" description="PIN" evidence="9">
    <location>
        <begin position="1"/>
        <end position="125"/>
    </location>
</feature>
<comment type="similarity">
    <text evidence="7 8">Belongs to the PINc/VapC protein family.</text>
</comment>
<dbReference type="EC" id="3.1.-.-" evidence="8"/>
<evidence type="ECO:0000256" key="8">
    <source>
        <dbReference type="HAMAP-Rule" id="MF_00265"/>
    </source>
</evidence>
<reference evidence="10 11" key="1">
    <citation type="submission" date="2016-03" db="EMBL/GenBank/DDBJ databases">
        <title>Shallow-sea hydrothermal system.</title>
        <authorList>
            <person name="Tang K."/>
        </authorList>
    </citation>
    <scope>NUCLEOTIDE SEQUENCE [LARGE SCALE GENOMIC DNA]</scope>
    <source>
        <strain evidence="10 11">JLT9</strain>
    </source>
</reference>
<organism evidence="10 11">
    <name type="scientific">Serinicoccus hydrothermalis</name>
    <dbReference type="NCBI Taxonomy" id="1758689"/>
    <lineage>
        <taxon>Bacteria</taxon>
        <taxon>Bacillati</taxon>
        <taxon>Actinomycetota</taxon>
        <taxon>Actinomycetes</taxon>
        <taxon>Micrococcales</taxon>
        <taxon>Ornithinimicrobiaceae</taxon>
        <taxon>Serinicoccus</taxon>
    </lineage>
</organism>